<evidence type="ECO:0000313" key="3">
    <source>
        <dbReference type="Proteomes" id="UP000193642"/>
    </source>
</evidence>
<gene>
    <name evidence="2" type="ORF">BCR33DRAFT_716803</name>
</gene>
<keyword evidence="3" id="KW-1185">Reference proteome</keyword>
<evidence type="ECO:0000256" key="1">
    <source>
        <dbReference type="SAM" id="MobiDB-lite"/>
    </source>
</evidence>
<dbReference type="Proteomes" id="UP000193642">
    <property type="component" value="Unassembled WGS sequence"/>
</dbReference>
<dbReference type="AlphaFoldDB" id="A0A1Y2CD53"/>
<name>A0A1Y2CD53_9FUNG</name>
<organism evidence="2 3">
    <name type="scientific">Rhizoclosmatium globosum</name>
    <dbReference type="NCBI Taxonomy" id="329046"/>
    <lineage>
        <taxon>Eukaryota</taxon>
        <taxon>Fungi</taxon>
        <taxon>Fungi incertae sedis</taxon>
        <taxon>Chytridiomycota</taxon>
        <taxon>Chytridiomycota incertae sedis</taxon>
        <taxon>Chytridiomycetes</taxon>
        <taxon>Chytridiales</taxon>
        <taxon>Chytriomycetaceae</taxon>
        <taxon>Rhizoclosmatium</taxon>
    </lineage>
</organism>
<feature type="compositionally biased region" description="Basic and acidic residues" evidence="1">
    <location>
        <begin position="307"/>
        <end position="322"/>
    </location>
</feature>
<feature type="region of interest" description="Disordered" evidence="1">
    <location>
        <begin position="296"/>
        <end position="322"/>
    </location>
</feature>
<dbReference type="OrthoDB" id="2157711at2759"/>
<proteinExistence type="predicted"/>
<reference evidence="2 3" key="1">
    <citation type="submission" date="2016-07" db="EMBL/GenBank/DDBJ databases">
        <title>Pervasive Adenine N6-methylation of Active Genes in Fungi.</title>
        <authorList>
            <consortium name="DOE Joint Genome Institute"/>
            <person name="Mondo S.J."/>
            <person name="Dannebaum R.O."/>
            <person name="Kuo R.C."/>
            <person name="Labutti K."/>
            <person name="Haridas S."/>
            <person name="Kuo A."/>
            <person name="Salamov A."/>
            <person name="Ahrendt S.R."/>
            <person name="Lipzen A."/>
            <person name="Sullivan W."/>
            <person name="Andreopoulos W.B."/>
            <person name="Clum A."/>
            <person name="Lindquist E."/>
            <person name="Daum C."/>
            <person name="Ramamoorthy G.K."/>
            <person name="Gryganskyi A."/>
            <person name="Culley D."/>
            <person name="Magnuson J.K."/>
            <person name="James T.Y."/>
            <person name="O'Malley M.A."/>
            <person name="Stajich J.E."/>
            <person name="Spatafora J.W."/>
            <person name="Visel A."/>
            <person name="Grigoriev I.V."/>
        </authorList>
    </citation>
    <scope>NUCLEOTIDE SEQUENCE [LARGE SCALE GENOMIC DNA]</scope>
    <source>
        <strain evidence="2 3">JEL800</strain>
    </source>
</reference>
<dbReference type="EMBL" id="MCGO01000021">
    <property type="protein sequence ID" value="ORY44866.1"/>
    <property type="molecule type" value="Genomic_DNA"/>
</dbReference>
<evidence type="ECO:0000313" key="2">
    <source>
        <dbReference type="EMBL" id="ORY44866.1"/>
    </source>
</evidence>
<comment type="caution">
    <text evidence="2">The sequence shown here is derived from an EMBL/GenBank/DDBJ whole genome shotgun (WGS) entry which is preliminary data.</text>
</comment>
<sequence>MNGFTQTFQVVNNANNLSLSGAKDAKDAKEADVLSFFAADSAAASADFVELLGLAQKSGVELLSQPPAVGESVEARAEVAAAVADLFAAFSQAPQCNELADLLFLESVHFEKVAKTLKAQSAPSAPALKYAEESTRIGQQEPAPAADALLADMTHAMSYDDNINQISASLFNQQQPPLEPSEITSVVQSAYDSTLLGVTPNVFSPDPQLLDQMKQMESISTLATSAAPIKLQITESNSIAKSLYEAMDHQEILGMEVEYFLAKLTKAKANKTFLGAGTKILGGLVKAVELDTGIQWSSASSGKPKHTPKESKSAKKGKRVGELDARLAGKTLDEIYKKDGASGVNPVDVAVDDVLREGKLRAKL</sequence>
<protein>
    <submittedName>
        <fullName evidence="2">Uncharacterized protein</fullName>
    </submittedName>
</protein>
<accession>A0A1Y2CD53</accession>